<reference evidence="3" key="1">
    <citation type="submission" date="2018-09" db="EMBL/GenBank/DDBJ databases">
        <authorList>
            <person name="Livingstone P.G."/>
            <person name="Whitworth D.E."/>
        </authorList>
    </citation>
    <scope>NUCLEOTIDE SEQUENCE [LARGE SCALE GENOMIC DNA]</scope>
    <source>
        <strain evidence="3">CA040B</strain>
    </source>
</reference>
<feature type="region of interest" description="Disordered" evidence="1">
    <location>
        <begin position="1"/>
        <end position="31"/>
    </location>
</feature>
<comment type="caution">
    <text evidence="2">The sequence shown here is derived from an EMBL/GenBank/DDBJ whole genome shotgun (WGS) entry which is preliminary data.</text>
</comment>
<keyword evidence="3" id="KW-1185">Reference proteome</keyword>
<name>A0A3A8NN58_9BACT</name>
<sequence>MTASEAAEAATLMQGMREAQKATSAEAADPDEGWRQHCIDTYTLCASQKKPRWTGDCNACMERCRGQHQWPFELCQQGKDGRG</sequence>
<evidence type="ECO:0000256" key="1">
    <source>
        <dbReference type="SAM" id="MobiDB-lite"/>
    </source>
</evidence>
<evidence type="ECO:0000313" key="2">
    <source>
        <dbReference type="EMBL" id="RKH45453.1"/>
    </source>
</evidence>
<protein>
    <submittedName>
        <fullName evidence="2">Uncharacterized protein</fullName>
    </submittedName>
</protein>
<evidence type="ECO:0000313" key="3">
    <source>
        <dbReference type="Proteomes" id="UP000273405"/>
    </source>
</evidence>
<dbReference type="EMBL" id="RAWG01000035">
    <property type="protein sequence ID" value="RKH45453.1"/>
    <property type="molecule type" value="Genomic_DNA"/>
</dbReference>
<proteinExistence type="predicted"/>
<organism evidence="2 3">
    <name type="scientific">Corallococcus sicarius</name>
    <dbReference type="NCBI Taxonomy" id="2316726"/>
    <lineage>
        <taxon>Bacteria</taxon>
        <taxon>Pseudomonadati</taxon>
        <taxon>Myxococcota</taxon>
        <taxon>Myxococcia</taxon>
        <taxon>Myxococcales</taxon>
        <taxon>Cystobacterineae</taxon>
        <taxon>Myxococcaceae</taxon>
        <taxon>Corallococcus</taxon>
    </lineage>
</organism>
<accession>A0A3A8NN58</accession>
<dbReference type="AlphaFoldDB" id="A0A3A8NN58"/>
<dbReference type="Proteomes" id="UP000273405">
    <property type="component" value="Unassembled WGS sequence"/>
</dbReference>
<gene>
    <name evidence="2" type="ORF">D7X12_07920</name>
</gene>